<keyword evidence="2" id="KW-0378">Hydrolase</keyword>
<dbReference type="Gene3D" id="3.40.1350.10">
    <property type="match status" value="1"/>
</dbReference>
<dbReference type="EMBL" id="BK015735">
    <property type="protein sequence ID" value="DAE22573.1"/>
    <property type="molecule type" value="Genomic_DNA"/>
</dbReference>
<protein>
    <submittedName>
        <fullName evidence="2">Restriction endonuclease</fullName>
    </submittedName>
</protein>
<dbReference type="InterPro" id="IPR011335">
    <property type="entry name" value="Restrct_endonuc-II-like"/>
</dbReference>
<dbReference type="PANTHER" id="PTHR30015">
    <property type="entry name" value="MRR RESTRICTION SYSTEM PROTEIN"/>
    <property type="match status" value="1"/>
</dbReference>
<dbReference type="Pfam" id="PF04471">
    <property type="entry name" value="Mrr_cat"/>
    <property type="match status" value="1"/>
</dbReference>
<dbReference type="InterPro" id="IPR011856">
    <property type="entry name" value="tRNA_endonuc-like_dom_sf"/>
</dbReference>
<dbReference type="GO" id="GO:0003677">
    <property type="term" value="F:DNA binding"/>
    <property type="evidence" value="ECO:0007669"/>
    <property type="project" value="InterPro"/>
</dbReference>
<proteinExistence type="predicted"/>
<dbReference type="GO" id="GO:0015666">
    <property type="term" value="F:restriction endodeoxyribonuclease activity"/>
    <property type="evidence" value="ECO:0007669"/>
    <property type="project" value="TreeGrafter"/>
</dbReference>
<sequence length="310" mass="35259">MSRDFKIPFFKSKRDSLAINLFLDAKLAANAANKARTIKDFIENYDIVLNSFEKLSAMNGRVTSVKGDLTGEYRRLKLEFQQHFYDAIDRSGDQIIDNYKGLYKYDDGYIKHSIEQFGSDINKYISRGNSANQEFSKSKYRYVCHECGMSDLIYATQSDPSNFGVDVEAIMQAERIWQRKQQGISESEYELSQIDSMEGHAFEYWCADILRENGFKNVEVTQGSGDQGVDVLAEKDGIKYAIQCKCYSSDLGNTPVQEVNAGKIIYHCHVGVVMTNRYFTSGAKKAAEATSVLLWDRSKLKELINNKAKE</sequence>
<evidence type="ECO:0000313" key="2">
    <source>
        <dbReference type="EMBL" id="DAE22573.1"/>
    </source>
</evidence>
<dbReference type="InterPro" id="IPR052906">
    <property type="entry name" value="Type_IV_Methyl-Rstrct_Enzyme"/>
</dbReference>
<evidence type="ECO:0000259" key="1">
    <source>
        <dbReference type="Pfam" id="PF04471"/>
    </source>
</evidence>
<dbReference type="SUPFAM" id="SSF52980">
    <property type="entry name" value="Restriction endonuclease-like"/>
    <property type="match status" value="1"/>
</dbReference>
<name>A0A8S5QV45_9CAUD</name>
<keyword evidence="2" id="KW-0255">Endonuclease</keyword>
<dbReference type="PANTHER" id="PTHR30015:SF6">
    <property type="entry name" value="SLL1429 PROTEIN"/>
    <property type="match status" value="1"/>
</dbReference>
<dbReference type="InterPro" id="IPR007560">
    <property type="entry name" value="Restrct_endonuc_IV_Mrr"/>
</dbReference>
<dbReference type="GO" id="GO:0009307">
    <property type="term" value="P:DNA restriction-modification system"/>
    <property type="evidence" value="ECO:0007669"/>
    <property type="project" value="InterPro"/>
</dbReference>
<reference evidence="2" key="1">
    <citation type="journal article" date="2021" name="Proc. Natl. Acad. Sci. U.S.A.">
        <title>A Catalog of Tens of Thousands of Viruses from Human Metagenomes Reveals Hidden Associations with Chronic Diseases.</title>
        <authorList>
            <person name="Tisza M.J."/>
            <person name="Buck C.B."/>
        </authorList>
    </citation>
    <scope>NUCLEOTIDE SEQUENCE</scope>
    <source>
        <strain evidence="2">Ct5co22</strain>
    </source>
</reference>
<accession>A0A8S5QV45</accession>
<keyword evidence="2" id="KW-0540">Nuclease</keyword>
<feature type="domain" description="Restriction endonuclease type IV Mrr" evidence="1">
    <location>
        <begin position="194"/>
        <end position="304"/>
    </location>
</feature>
<organism evidence="2">
    <name type="scientific">Siphoviridae sp. ct5co22</name>
    <dbReference type="NCBI Taxonomy" id="2826294"/>
    <lineage>
        <taxon>Viruses</taxon>
        <taxon>Duplodnaviria</taxon>
        <taxon>Heunggongvirae</taxon>
        <taxon>Uroviricota</taxon>
        <taxon>Caudoviricetes</taxon>
    </lineage>
</organism>